<gene>
    <name evidence="1" type="ORF">AVEN_151477_1</name>
</gene>
<proteinExistence type="predicted"/>
<evidence type="ECO:0000313" key="1">
    <source>
        <dbReference type="EMBL" id="GBO34956.1"/>
    </source>
</evidence>
<evidence type="ECO:0000313" key="2">
    <source>
        <dbReference type="Proteomes" id="UP000499080"/>
    </source>
</evidence>
<reference evidence="1 2" key="1">
    <citation type="journal article" date="2019" name="Sci. Rep.">
        <title>Orb-weaving spider Araneus ventricosus genome elucidates the spidroin gene catalogue.</title>
        <authorList>
            <person name="Kono N."/>
            <person name="Nakamura H."/>
            <person name="Ohtoshi R."/>
            <person name="Moran D.A.P."/>
            <person name="Shinohara A."/>
            <person name="Yoshida Y."/>
            <person name="Fujiwara M."/>
            <person name="Mori M."/>
            <person name="Tomita M."/>
            <person name="Arakawa K."/>
        </authorList>
    </citation>
    <scope>NUCLEOTIDE SEQUENCE [LARGE SCALE GENOMIC DNA]</scope>
</reference>
<keyword evidence="2" id="KW-1185">Reference proteome</keyword>
<accession>A0A4Y2WEG2</accession>
<name>A0A4Y2WEG2_ARAVE</name>
<dbReference type="EMBL" id="BGPR01058872">
    <property type="protein sequence ID" value="GBO34956.1"/>
    <property type="molecule type" value="Genomic_DNA"/>
</dbReference>
<comment type="caution">
    <text evidence="1">The sequence shown here is derived from an EMBL/GenBank/DDBJ whole genome shotgun (WGS) entry which is preliminary data.</text>
</comment>
<dbReference type="AlphaFoldDB" id="A0A4Y2WEG2"/>
<protein>
    <submittedName>
        <fullName evidence="1">Uncharacterized protein</fullName>
    </submittedName>
</protein>
<organism evidence="1 2">
    <name type="scientific">Araneus ventricosus</name>
    <name type="common">Orbweaver spider</name>
    <name type="synonym">Epeira ventricosa</name>
    <dbReference type="NCBI Taxonomy" id="182803"/>
    <lineage>
        <taxon>Eukaryota</taxon>
        <taxon>Metazoa</taxon>
        <taxon>Ecdysozoa</taxon>
        <taxon>Arthropoda</taxon>
        <taxon>Chelicerata</taxon>
        <taxon>Arachnida</taxon>
        <taxon>Araneae</taxon>
        <taxon>Araneomorphae</taxon>
        <taxon>Entelegynae</taxon>
        <taxon>Araneoidea</taxon>
        <taxon>Araneidae</taxon>
        <taxon>Araneus</taxon>
    </lineage>
</organism>
<dbReference type="Proteomes" id="UP000499080">
    <property type="component" value="Unassembled WGS sequence"/>
</dbReference>
<sequence>MDVGDRTGCLHTCPCQSRLWTYQRSHITNCKRSIPPQRLYQIKQFPVDMLDPWIHVVVSISVHVHPDQATCFQSSTVQWRRWRTQTRRKTVCRTVNNDTRVGHRFRNPISMMVRSTVPTLTFLNAPALKSAAI</sequence>